<dbReference type="SMART" id="SM00823">
    <property type="entry name" value="PKS_PP"/>
    <property type="match status" value="1"/>
</dbReference>
<dbReference type="Pfam" id="PF00550">
    <property type="entry name" value="PP-binding"/>
    <property type="match status" value="1"/>
</dbReference>
<dbReference type="Gene3D" id="3.40.366.10">
    <property type="entry name" value="Malonyl-Coenzyme A Acyl Carrier Protein, domain 2"/>
    <property type="match status" value="1"/>
</dbReference>
<dbReference type="InterPro" id="IPR001227">
    <property type="entry name" value="Ac_transferase_dom_sf"/>
</dbReference>
<keyword evidence="2" id="KW-0597">Phosphoprotein</keyword>
<evidence type="ECO:0000256" key="3">
    <source>
        <dbReference type="ARBA" id="ARBA00022679"/>
    </source>
</evidence>
<evidence type="ECO:0000256" key="1">
    <source>
        <dbReference type="ARBA" id="ARBA00022450"/>
    </source>
</evidence>
<dbReference type="InterPro" id="IPR050091">
    <property type="entry name" value="PKS_NRPS_Biosynth_Enz"/>
</dbReference>
<keyword evidence="3" id="KW-0808">Transferase</keyword>
<dbReference type="Gene3D" id="3.30.70.3290">
    <property type="match status" value="1"/>
</dbReference>
<gene>
    <name evidence="5" type="ORF">BST46_19570</name>
</gene>
<accession>A0ABX3THU6</accession>
<dbReference type="InterPro" id="IPR020806">
    <property type="entry name" value="PKS_PP-bd"/>
</dbReference>
<reference evidence="5 6" key="1">
    <citation type="submission" date="2017-02" db="EMBL/GenBank/DDBJ databases">
        <title>The new phylogeny of genus Mycobacterium.</title>
        <authorList>
            <person name="Tortoli E."/>
            <person name="Trovato A."/>
            <person name="Cirillo D.M."/>
        </authorList>
    </citation>
    <scope>NUCLEOTIDE SEQUENCE [LARGE SCALE GENOMIC DNA]</scope>
    <source>
        <strain evidence="5 6">CCUG 56329</strain>
    </source>
</reference>
<name>A0ABX3THU6_9MYCO</name>
<organism evidence="5 6">
    <name type="scientific">Mycobacterium timonense</name>
    <dbReference type="NCBI Taxonomy" id="701043"/>
    <lineage>
        <taxon>Bacteria</taxon>
        <taxon>Bacillati</taxon>
        <taxon>Actinomycetota</taxon>
        <taxon>Actinomycetes</taxon>
        <taxon>Mycobacteriales</taxon>
        <taxon>Mycobacteriaceae</taxon>
        <taxon>Mycobacterium</taxon>
        <taxon>Mycobacterium avium complex (MAC)</taxon>
    </lineage>
</organism>
<sequence length="285" mass="30297">VDGVRLAESQGAGVFLEVGPGAALTAAVDQSLSTEGATAIATLPKDRPETESALHAAGHLFTRGHRLDWAGVFAGLPARRVDLPTYAFARERFWLGGASLAGAPAGAAPVGGGTRAPELAHRLHALPRDEQQRVLRELVCEHAAAVLGHPGGDAIDPDRAFADLGFDSLIGVELRNRLTTHTGTALSRTLIFDYPTPAALADHLRQQLLHDEDPESDDERIWSALRRIPLRELRRTGLLDKLLLLAGMPETATTDAKISDADIDSLSPDALIAMALNSADDDEAE</sequence>
<dbReference type="InterPro" id="IPR006162">
    <property type="entry name" value="Ppantetheine_attach_site"/>
</dbReference>
<feature type="domain" description="Carrier" evidence="4">
    <location>
        <begin position="133"/>
        <end position="208"/>
    </location>
</feature>
<dbReference type="Gene3D" id="1.10.1200.10">
    <property type="entry name" value="ACP-like"/>
    <property type="match status" value="1"/>
</dbReference>
<dbReference type="PANTHER" id="PTHR43775:SF51">
    <property type="entry name" value="INACTIVE PHENOLPHTHIOCEROL SYNTHESIS POLYKETIDE SYNTHASE TYPE I PKS1-RELATED"/>
    <property type="match status" value="1"/>
</dbReference>
<keyword evidence="6" id="KW-1185">Reference proteome</keyword>
<evidence type="ECO:0000313" key="6">
    <source>
        <dbReference type="Proteomes" id="UP000192847"/>
    </source>
</evidence>
<feature type="non-terminal residue" evidence="5">
    <location>
        <position position="1"/>
    </location>
</feature>
<dbReference type="RefSeq" id="WP_245854241.1">
    <property type="nucleotide sequence ID" value="NZ_MVIL01000079.1"/>
</dbReference>
<proteinExistence type="predicted"/>
<dbReference type="SUPFAM" id="SSF47336">
    <property type="entry name" value="ACP-like"/>
    <property type="match status" value="1"/>
</dbReference>
<dbReference type="SMART" id="SM01294">
    <property type="entry name" value="PKS_PP_betabranch"/>
    <property type="match status" value="1"/>
</dbReference>
<evidence type="ECO:0000259" key="4">
    <source>
        <dbReference type="PROSITE" id="PS50075"/>
    </source>
</evidence>
<evidence type="ECO:0000313" key="5">
    <source>
        <dbReference type="EMBL" id="ORB78398.1"/>
    </source>
</evidence>
<protein>
    <submittedName>
        <fullName evidence="5">Polyketide synthase</fullName>
    </submittedName>
</protein>
<dbReference type="PROSITE" id="PS50075">
    <property type="entry name" value="CARRIER"/>
    <property type="match status" value="1"/>
</dbReference>
<dbReference type="EMBL" id="MVIL01000079">
    <property type="protein sequence ID" value="ORB78398.1"/>
    <property type="molecule type" value="Genomic_DNA"/>
</dbReference>
<keyword evidence="1" id="KW-0596">Phosphopantetheine</keyword>
<dbReference type="PANTHER" id="PTHR43775">
    <property type="entry name" value="FATTY ACID SYNTHASE"/>
    <property type="match status" value="1"/>
</dbReference>
<dbReference type="PROSITE" id="PS00012">
    <property type="entry name" value="PHOSPHOPANTETHEINE"/>
    <property type="match status" value="1"/>
</dbReference>
<comment type="caution">
    <text evidence="5">The sequence shown here is derived from an EMBL/GenBank/DDBJ whole genome shotgun (WGS) entry which is preliminary data.</text>
</comment>
<dbReference type="InterPro" id="IPR009081">
    <property type="entry name" value="PP-bd_ACP"/>
</dbReference>
<dbReference type="Proteomes" id="UP000192847">
    <property type="component" value="Unassembled WGS sequence"/>
</dbReference>
<dbReference type="InterPro" id="IPR036736">
    <property type="entry name" value="ACP-like_sf"/>
</dbReference>
<evidence type="ECO:0000256" key="2">
    <source>
        <dbReference type="ARBA" id="ARBA00022553"/>
    </source>
</evidence>